<dbReference type="EMBL" id="LVVZ01000022">
    <property type="protein sequence ID" value="OKL43084.1"/>
    <property type="molecule type" value="Genomic_DNA"/>
</dbReference>
<organism evidence="1 2">
    <name type="scientific">Pseudovibrio exalbescens</name>
    <dbReference type="NCBI Taxonomy" id="197461"/>
    <lineage>
        <taxon>Bacteria</taxon>
        <taxon>Pseudomonadati</taxon>
        <taxon>Pseudomonadota</taxon>
        <taxon>Alphaproteobacteria</taxon>
        <taxon>Hyphomicrobiales</taxon>
        <taxon>Stappiaceae</taxon>
        <taxon>Pseudovibrio</taxon>
    </lineage>
</organism>
<protein>
    <submittedName>
        <fullName evidence="1">Flagellar biosynthesis regulator FlhF</fullName>
    </submittedName>
</protein>
<dbReference type="OrthoDB" id="9808944at2"/>
<keyword evidence="1" id="KW-0969">Cilium</keyword>
<dbReference type="STRING" id="197461.A3843_15255"/>
<dbReference type="AlphaFoldDB" id="A0A1U7JEH3"/>
<accession>A0A1U7JEH3</accession>
<dbReference type="Proteomes" id="UP000185783">
    <property type="component" value="Unassembled WGS sequence"/>
</dbReference>
<evidence type="ECO:0000313" key="2">
    <source>
        <dbReference type="Proteomes" id="UP000185783"/>
    </source>
</evidence>
<dbReference type="RefSeq" id="WP_028482870.1">
    <property type="nucleotide sequence ID" value="NZ_LVVZ01000022.1"/>
</dbReference>
<dbReference type="Pfam" id="PF07309">
    <property type="entry name" value="FlaF"/>
    <property type="match status" value="1"/>
</dbReference>
<keyword evidence="2" id="KW-1185">Reference proteome</keyword>
<gene>
    <name evidence="1" type="ORF">A3843_15255</name>
</gene>
<name>A0A1U7JEH3_9HYPH</name>
<keyword evidence="1" id="KW-0282">Flagellum</keyword>
<proteinExistence type="predicted"/>
<dbReference type="NCBIfam" id="NF009434">
    <property type="entry name" value="PRK12793.1"/>
    <property type="match status" value="1"/>
</dbReference>
<dbReference type="InterPro" id="IPR010845">
    <property type="entry name" value="FlaF"/>
</dbReference>
<comment type="caution">
    <text evidence="1">The sequence shown here is derived from an EMBL/GenBank/DDBJ whole genome shotgun (WGS) entry which is preliminary data.</text>
</comment>
<evidence type="ECO:0000313" key="1">
    <source>
        <dbReference type="EMBL" id="OKL43084.1"/>
    </source>
</evidence>
<sequence>MYQMSYAETLEDSAVDKRAQEREVFTLAIKQLEEARDAGPTSDEAAKALITIRQLWSFLIEDLGSDDNALPMDLRAELISIGIFCIKHADKIRSGETEDFDTLIQVNENIRDGLN</sequence>
<reference evidence="1 2" key="1">
    <citation type="submission" date="2016-03" db="EMBL/GenBank/DDBJ databases">
        <title>Genome sequence of Nesiotobacter sp. nov., a moderately halophilic alphaproteobacterium isolated from the Yellow Sea, China.</title>
        <authorList>
            <person name="Zhang G."/>
            <person name="Zhang R."/>
        </authorList>
    </citation>
    <scope>NUCLEOTIDE SEQUENCE [LARGE SCALE GENOMIC DNA]</scope>
    <source>
        <strain evidence="1 2">WB1-6</strain>
    </source>
</reference>
<keyword evidence="1" id="KW-0966">Cell projection</keyword>
<dbReference type="GO" id="GO:0044781">
    <property type="term" value="P:bacterial-type flagellum organization"/>
    <property type="evidence" value="ECO:0007669"/>
    <property type="project" value="InterPro"/>
</dbReference>